<gene>
    <name evidence="1" type="ORF">LTRI10_LOCUS8843</name>
</gene>
<accession>A0AAV2CZF4</accession>
<organism evidence="1 2">
    <name type="scientific">Linum trigynum</name>
    <dbReference type="NCBI Taxonomy" id="586398"/>
    <lineage>
        <taxon>Eukaryota</taxon>
        <taxon>Viridiplantae</taxon>
        <taxon>Streptophyta</taxon>
        <taxon>Embryophyta</taxon>
        <taxon>Tracheophyta</taxon>
        <taxon>Spermatophyta</taxon>
        <taxon>Magnoliopsida</taxon>
        <taxon>eudicotyledons</taxon>
        <taxon>Gunneridae</taxon>
        <taxon>Pentapetalae</taxon>
        <taxon>rosids</taxon>
        <taxon>fabids</taxon>
        <taxon>Malpighiales</taxon>
        <taxon>Linaceae</taxon>
        <taxon>Linum</taxon>
    </lineage>
</organism>
<dbReference type="Proteomes" id="UP001497516">
    <property type="component" value="Chromosome 10"/>
</dbReference>
<evidence type="ECO:0000313" key="2">
    <source>
        <dbReference type="Proteomes" id="UP001497516"/>
    </source>
</evidence>
<proteinExistence type="predicted"/>
<name>A0AAV2CZF4_9ROSI</name>
<dbReference type="AlphaFoldDB" id="A0AAV2CZF4"/>
<sequence length="77" mass="8889">MSATAKSWLPSSQPSLLRTIPTTRVAFASLMLPSFRNLRAHQRRREVESGGAGIRFRRLPVDEGNRYQYSRQRGEER</sequence>
<keyword evidence="2" id="KW-1185">Reference proteome</keyword>
<reference evidence="1 2" key="1">
    <citation type="submission" date="2024-04" db="EMBL/GenBank/DDBJ databases">
        <authorList>
            <person name="Fracassetti M."/>
        </authorList>
    </citation>
    <scope>NUCLEOTIDE SEQUENCE [LARGE SCALE GENOMIC DNA]</scope>
</reference>
<evidence type="ECO:0000313" key="1">
    <source>
        <dbReference type="EMBL" id="CAL1361469.1"/>
    </source>
</evidence>
<protein>
    <submittedName>
        <fullName evidence="1">Uncharacterized protein</fullName>
    </submittedName>
</protein>
<dbReference type="EMBL" id="OZ034814">
    <property type="protein sequence ID" value="CAL1361469.1"/>
    <property type="molecule type" value="Genomic_DNA"/>
</dbReference>